<dbReference type="OrthoDB" id="3176171at2759"/>
<evidence type="ECO:0000256" key="7">
    <source>
        <dbReference type="SAM" id="Coils"/>
    </source>
</evidence>
<dbReference type="Gene3D" id="2.60.200.20">
    <property type="match status" value="1"/>
</dbReference>
<protein>
    <recommendedName>
        <fullName evidence="6">Kinesin-like protein</fullName>
    </recommendedName>
</protein>
<dbReference type="InterPro" id="IPR036961">
    <property type="entry name" value="Kinesin_motor_dom_sf"/>
</dbReference>
<keyword evidence="3 7" id="KW-0175">Coiled coil</keyword>
<evidence type="ECO:0000313" key="10">
    <source>
        <dbReference type="EMBL" id="GMH57206.1"/>
    </source>
</evidence>
<evidence type="ECO:0000256" key="1">
    <source>
        <dbReference type="ARBA" id="ARBA00022741"/>
    </source>
</evidence>
<comment type="caution">
    <text evidence="10">The sequence shown here is derived from an EMBL/GenBank/DDBJ whole genome shotgun (WGS) entry which is preliminary data.</text>
</comment>
<sequence>MSSPTSVKVAIRMRPFNKNEESSSAKCIIAMNLPHKQITITNPSNPSDTKSFTYDFLYNSLIPPGSPGHASQDTVWGDLGRELLEAAWAGYNYSLFAYGQTGSGKSHSMVGFGSERGVIPRACEAIFARMNDTETTGGGGETTYKVEASMLEIYNERIRDLFVPLTQQGRGGLKIRDSPKTGAYVDNLKKIPVMSYTQIERLMSFGTRNRTVAATNMNETSSRAHTIFTITFVQTRLDRATMKAGDIRSSINLVDLAGSERVARTGATGDRLTEGGHINKSLSALGNVINALAKNGTQKKQALVPYRDAVLTHLLKNSLGGNAKTTMIAAVSPADSSFAESLSTLRYADRAKSIKNVAIVNEDANEALIKQLRREMEELKRQLELKGEGKGFNEEDERDKIKRELEDKFRRELEERRSNWEKEQKKVEEVLNDGRGEGGSEGDSDCPYLVNLNEDAALSGVLIYRLRVESENWIGVNPPAVGDGEEGNSRIIIGGMGVMSKHACLTRGRNAALMLSCMPGARTLVNGVKLVEKVGVKVRHMDRIIFGNNSVFKVVVPGGEDIGVEVDWEFAMKEANSETLKAMSSMNDQKTKEETSAREEMERKVALLESELKRERDKSGEDQSEMMKQQKDLEIKLKSQIEATEKLLKKQERERQERSLVDRQLLHTLPLVHEANGISQEMQKKIKFSVKLVSKALDALDLGGAAGEAVYKTSVCVVVNGIGGIGGDEMWSHEKFHNRIYIMREMYHTWKDNDMSLEGTEFEDKDNDPFYDPPSDYLLGVARLQLEAIKYMLDVDEATPLVDYKGSSFGEIMVQMVPSMVGGGVDDDDVEDLGEVLGEDLAISINMKGLRGLPMSLLKNSAYKKVYVKYRFFGGEDFMVSPEYNLKMNVEAIWKEVLKFRVSKELCDYV</sequence>
<organism evidence="10 11">
    <name type="scientific">Triparma retinervis</name>
    <dbReference type="NCBI Taxonomy" id="2557542"/>
    <lineage>
        <taxon>Eukaryota</taxon>
        <taxon>Sar</taxon>
        <taxon>Stramenopiles</taxon>
        <taxon>Ochrophyta</taxon>
        <taxon>Bolidophyceae</taxon>
        <taxon>Parmales</taxon>
        <taxon>Triparmaceae</taxon>
        <taxon>Triparma</taxon>
    </lineage>
</organism>
<dbReference type="Pfam" id="PF00225">
    <property type="entry name" value="Kinesin"/>
    <property type="match status" value="1"/>
</dbReference>
<keyword evidence="4 5" id="KW-0505">Motor protein</keyword>
<dbReference type="PRINTS" id="PR00380">
    <property type="entry name" value="KINESINHEAVY"/>
</dbReference>
<dbReference type="InterPro" id="IPR001752">
    <property type="entry name" value="Kinesin_motor_dom"/>
</dbReference>
<keyword evidence="11" id="KW-1185">Reference proteome</keyword>
<dbReference type="GO" id="GO:0008017">
    <property type="term" value="F:microtubule binding"/>
    <property type="evidence" value="ECO:0007669"/>
    <property type="project" value="InterPro"/>
</dbReference>
<gene>
    <name evidence="10" type="ORF">TrRE_jg11606</name>
</gene>
<dbReference type="EMBL" id="BRXZ01000909">
    <property type="protein sequence ID" value="GMH57206.1"/>
    <property type="molecule type" value="Genomic_DNA"/>
</dbReference>
<evidence type="ECO:0000259" key="9">
    <source>
        <dbReference type="PROSITE" id="PS50067"/>
    </source>
</evidence>
<feature type="region of interest" description="Disordered" evidence="8">
    <location>
        <begin position="609"/>
        <end position="628"/>
    </location>
</feature>
<dbReference type="GO" id="GO:0005524">
    <property type="term" value="F:ATP binding"/>
    <property type="evidence" value="ECO:0007669"/>
    <property type="project" value="UniProtKB-UniRule"/>
</dbReference>
<dbReference type="Proteomes" id="UP001165082">
    <property type="component" value="Unassembled WGS sequence"/>
</dbReference>
<dbReference type="PROSITE" id="PS00411">
    <property type="entry name" value="KINESIN_MOTOR_1"/>
    <property type="match status" value="1"/>
</dbReference>
<dbReference type="SUPFAM" id="SSF52540">
    <property type="entry name" value="P-loop containing nucleoside triphosphate hydrolases"/>
    <property type="match status" value="1"/>
</dbReference>
<dbReference type="Gene3D" id="3.40.850.10">
    <property type="entry name" value="Kinesin motor domain"/>
    <property type="match status" value="1"/>
</dbReference>
<evidence type="ECO:0000313" key="11">
    <source>
        <dbReference type="Proteomes" id="UP001165082"/>
    </source>
</evidence>
<feature type="coiled-coil region" evidence="7">
    <location>
        <begin position="362"/>
        <end position="430"/>
    </location>
</feature>
<accession>A0A9W6ZSE6</accession>
<evidence type="ECO:0000256" key="3">
    <source>
        <dbReference type="ARBA" id="ARBA00023054"/>
    </source>
</evidence>
<comment type="similarity">
    <text evidence="5 6">Belongs to the TRAFAC class myosin-kinesin ATPase superfamily. Kinesin family.</text>
</comment>
<dbReference type="SUPFAM" id="SSF49879">
    <property type="entry name" value="SMAD/FHA domain"/>
    <property type="match status" value="1"/>
</dbReference>
<keyword evidence="6" id="KW-0493">Microtubule</keyword>
<feature type="binding site" evidence="5">
    <location>
        <begin position="99"/>
        <end position="106"/>
    </location>
    <ligand>
        <name>ATP</name>
        <dbReference type="ChEBI" id="CHEBI:30616"/>
    </ligand>
</feature>
<feature type="non-terminal residue" evidence="10">
    <location>
        <position position="1"/>
    </location>
</feature>
<dbReference type="InterPro" id="IPR022140">
    <property type="entry name" value="Kinesin-like_KIF1-typ"/>
</dbReference>
<dbReference type="InterPro" id="IPR008984">
    <property type="entry name" value="SMAD_FHA_dom_sf"/>
</dbReference>
<evidence type="ECO:0000256" key="2">
    <source>
        <dbReference type="ARBA" id="ARBA00022840"/>
    </source>
</evidence>
<dbReference type="PANTHER" id="PTHR47117">
    <property type="entry name" value="STAR-RELATED LIPID TRANSFER PROTEIN 9"/>
    <property type="match status" value="1"/>
</dbReference>
<dbReference type="InterPro" id="IPR019821">
    <property type="entry name" value="Kinesin_motor_CS"/>
</dbReference>
<dbReference type="GO" id="GO:0005874">
    <property type="term" value="C:microtubule"/>
    <property type="evidence" value="ECO:0007669"/>
    <property type="project" value="UniProtKB-KW"/>
</dbReference>
<dbReference type="FunFam" id="3.40.850.10:FF:000063">
    <property type="entry name" value="Kinesin-like protein"/>
    <property type="match status" value="1"/>
</dbReference>
<evidence type="ECO:0000256" key="4">
    <source>
        <dbReference type="ARBA" id="ARBA00023175"/>
    </source>
</evidence>
<proteinExistence type="inferred from homology"/>
<feature type="compositionally biased region" description="Basic and acidic residues" evidence="8">
    <location>
        <begin position="589"/>
        <end position="600"/>
    </location>
</feature>
<dbReference type="PROSITE" id="PS50067">
    <property type="entry name" value="KINESIN_MOTOR_2"/>
    <property type="match status" value="1"/>
</dbReference>
<dbReference type="GO" id="GO:0007018">
    <property type="term" value="P:microtubule-based movement"/>
    <property type="evidence" value="ECO:0007669"/>
    <property type="project" value="InterPro"/>
</dbReference>
<feature type="compositionally biased region" description="Basic and acidic residues" evidence="8">
    <location>
        <begin position="609"/>
        <end position="621"/>
    </location>
</feature>
<evidence type="ECO:0000256" key="8">
    <source>
        <dbReference type="SAM" id="MobiDB-lite"/>
    </source>
</evidence>
<name>A0A9W6ZSE6_9STRA</name>
<dbReference type="SMART" id="SM00129">
    <property type="entry name" value="KISc"/>
    <property type="match status" value="1"/>
</dbReference>
<dbReference type="Pfam" id="PF12423">
    <property type="entry name" value="KIF1B"/>
    <property type="match status" value="1"/>
</dbReference>
<evidence type="ECO:0000256" key="5">
    <source>
        <dbReference type="PROSITE-ProRule" id="PRU00283"/>
    </source>
</evidence>
<evidence type="ECO:0000256" key="6">
    <source>
        <dbReference type="RuleBase" id="RU000394"/>
    </source>
</evidence>
<dbReference type="GO" id="GO:0003777">
    <property type="term" value="F:microtubule motor activity"/>
    <property type="evidence" value="ECO:0007669"/>
    <property type="project" value="InterPro"/>
</dbReference>
<feature type="region of interest" description="Disordered" evidence="8">
    <location>
        <begin position="580"/>
        <end position="600"/>
    </location>
</feature>
<feature type="domain" description="Kinesin motor" evidence="9">
    <location>
        <begin position="6"/>
        <end position="354"/>
    </location>
</feature>
<keyword evidence="1 5" id="KW-0547">Nucleotide-binding</keyword>
<dbReference type="AlphaFoldDB" id="A0A9W6ZSE6"/>
<keyword evidence="2 5" id="KW-0067">ATP-binding</keyword>
<dbReference type="InterPro" id="IPR027417">
    <property type="entry name" value="P-loop_NTPase"/>
</dbReference>
<reference evidence="10" key="1">
    <citation type="submission" date="2022-07" db="EMBL/GenBank/DDBJ databases">
        <title>Genome analysis of Parmales, a sister group of diatoms, reveals the evolutionary specialization of diatoms from phago-mixotrophs to photoautotrophs.</title>
        <authorList>
            <person name="Ban H."/>
            <person name="Sato S."/>
            <person name="Yoshikawa S."/>
            <person name="Kazumasa Y."/>
            <person name="Nakamura Y."/>
            <person name="Ichinomiya M."/>
            <person name="Saitoh K."/>
            <person name="Sato N."/>
            <person name="Blanc-Mathieu R."/>
            <person name="Endo H."/>
            <person name="Kuwata A."/>
            <person name="Ogata H."/>
        </authorList>
    </citation>
    <scope>NUCLEOTIDE SEQUENCE</scope>
</reference>